<dbReference type="InterPro" id="IPR050330">
    <property type="entry name" value="Bact_OuterMem_StrucFunc"/>
</dbReference>
<dbReference type="InterPro" id="IPR006665">
    <property type="entry name" value="OmpA-like"/>
</dbReference>
<dbReference type="InterPro" id="IPR009282">
    <property type="entry name" value="DUF937"/>
</dbReference>
<comment type="subcellular location">
    <subcellularLocation>
        <location evidence="1">Cell outer membrane</location>
    </subcellularLocation>
</comment>
<dbReference type="PANTHER" id="PTHR30329">
    <property type="entry name" value="STATOR ELEMENT OF FLAGELLAR MOTOR COMPLEX"/>
    <property type="match status" value="1"/>
</dbReference>
<proteinExistence type="predicted"/>
<reference evidence="6 7" key="1">
    <citation type="submission" date="2019-10" db="EMBL/GenBank/DDBJ databases">
        <title>Glaciimonas soli sp. nov., a psychrophilic bacterium isolated from the forest soil of a high elevation mountain in Taiwan.</title>
        <authorList>
            <person name="Wang L.-T."/>
            <person name="Shieh W.Y."/>
        </authorList>
    </citation>
    <scope>NUCLEOTIDE SEQUENCE [LARGE SCALE GENOMIC DNA]</scope>
    <source>
        <strain evidence="6 7">GS1</strain>
    </source>
</reference>
<name>A0A843YXH9_9BURK</name>
<dbReference type="Gene3D" id="3.30.1330.60">
    <property type="entry name" value="OmpA-like domain"/>
    <property type="match status" value="1"/>
</dbReference>
<dbReference type="AlphaFoldDB" id="A0A843YXH9"/>
<evidence type="ECO:0000313" key="7">
    <source>
        <dbReference type="Proteomes" id="UP000451565"/>
    </source>
</evidence>
<evidence type="ECO:0000256" key="1">
    <source>
        <dbReference type="ARBA" id="ARBA00004442"/>
    </source>
</evidence>
<evidence type="ECO:0000256" key="3">
    <source>
        <dbReference type="ARBA" id="ARBA00023237"/>
    </source>
</evidence>
<keyword evidence="2 4" id="KW-0472">Membrane</keyword>
<dbReference type="OrthoDB" id="9782229at2"/>
<dbReference type="InterPro" id="IPR006664">
    <property type="entry name" value="OMP_bac"/>
</dbReference>
<dbReference type="PROSITE" id="PS51123">
    <property type="entry name" value="OMPA_2"/>
    <property type="match status" value="1"/>
</dbReference>
<dbReference type="EMBL" id="WINI01000006">
    <property type="protein sequence ID" value="MQR01256.1"/>
    <property type="molecule type" value="Genomic_DNA"/>
</dbReference>
<comment type="caution">
    <text evidence="6">The sequence shown here is derived from an EMBL/GenBank/DDBJ whole genome shotgun (WGS) entry which is preliminary data.</text>
</comment>
<keyword evidence="7" id="KW-1185">Reference proteome</keyword>
<evidence type="ECO:0000313" key="6">
    <source>
        <dbReference type="EMBL" id="MQR01256.1"/>
    </source>
</evidence>
<organism evidence="6 7">
    <name type="scientific">Glaciimonas soli</name>
    <dbReference type="NCBI Taxonomy" id="2590999"/>
    <lineage>
        <taxon>Bacteria</taxon>
        <taxon>Pseudomonadati</taxon>
        <taxon>Pseudomonadota</taxon>
        <taxon>Betaproteobacteria</taxon>
        <taxon>Burkholderiales</taxon>
        <taxon>Oxalobacteraceae</taxon>
        <taxon>Glaciimonas</taxon>
    </lineage>
</organism>
<sequence>MSMNLLQLTQTALGGRVIERMSAHYGIDASKATTVFDTLVPTLIGSVVKKADTPEGARTLYSAIMSPKVDPNIGANLTNVIDNPVSLSNLGEIGEEHAIHLLGGKAGDVTNAVAQHTGVGISTVTSMMCVASATLFGLLKNHLQTSKNGQHALVSTLEHQIPFIQEKLPESVWAALGLGTVAAFFSGIGSKLKNTLSAFHVQMPQGAHPSTSVSKAPEKKSGLAKLWWLWLLLALAALLLLMRGCHKESTPAPAPVVTPPAAVSAAPDKSPVLSLTTDKDGKTTVAATVGSEAEKTAIMDDLKKVYGDAVSADIKVDATTKPADWVGKLPDLLPTIKLPNAELTIKGNNIEIGGAATDPKLALLDKTKTLFGSAYTVSQFDLSQAMADSKKKFEDALTALKPGTCTTADVVKAMNIYAFNFASGSFAIPKEDALEFGKAVTAIKDCAKDAKLEIGGHTDNAGSSAVNMELSQTRANAVRDFFVSKGIAATAFTTKAYGDTKPVGDNDTAAGRFQNRRIEFVENK</sequence>
<dbReference type="CDD" id="cd07185">
    <property type="entry name" value="OmpA_C-like"/>
    <property type="match status" value="1"/>
</dbReference>
<feature type="domain" description="OmpA-like" evidence="5">
    <location>
        <begin position="408"/>
        <end position="524"/>
    </location>
</feature>
<dbReference type="GO" id="GO:0009279">
    <property type="term" value="C:cell outer membrane"/>
    <property type="evidence" value="ECO:0007669"/>
    <property type="project" value="UniProtKB-SubCell"/>
</dbReference>
<evidence type="ECO:0000259" key="5">
    <source>
        <dbReference type="PROSITE" id="PS51123"/>
    </source>
</evidence>
<evidence type="ECO:0000256" key="4">
    <source>
        <dbReference type="PROSITE-ProRule" id="PRU00473"/>
    </source>
</evidence>
<dbReference type="Pfam" id="PF06078">
    <property type="entry name" value="DUF937"/>
    <property type="match status" value="1"/>
</dbReference>
<dbReference type="Pfam" id="PF00691">
    <property type="entry name" value="OmpA"/>
    <property type="match status" value="1"/>
</dbReference>
<dbReference type="Gene3D" id="3.40.1520.20">
    <property type="match status" value="1"/>
</dbReference>
<gene>
    <name evidence="6" type="ORF">GEV47_11270</name>
</gene>
<dbReference type="PANTHER" id="PTHR30329:SF21">
    <property type="entry name" value="LIPOPROTEIN YIAD-RELATED"/>
    <property type="match status" value="1"/>
</dbReference>
<dbReference type="PRINTS" id="PR01021">
    <property type="entry name" value="OMPADOMAIN"/>
</dbReference>
<protein>
    <submittedName>
        <fullName evidence="6">OmpA family protein</fullName>
    </submittedName>
</protein>
<dbReference type="Proteomes" id="UP000451565">
    <property type="component" value="Unassembled WGS sequence"/>
</dbReference>
<dbReference type="InterPro" id="IPR036737">
    <property type="entry name" value="OmpA-like_sf"/>
</dbReference>
<dbReference type="SUPFAM" id="SSF103088">
    <property type="entry name" value="OmpA-like"/>
    <property type="match status" value="1"/>
</dbReference>
<evidence type="ECO:0000256" key="2">
    <source>
        <dbReference type="ARBA" id="ARBA00023136"/>
    </source>
</evidence>
<accession>A0A843YXH9</accession>
<keyword evidence="3" id="KW-0998">Cell outer membrane</keyword>